<dbReference type="AlphaFoldDB" id="A0A1Q2YHP0"/>
<dbReference type="GO" id="GO:0005634">
    <property type="term" value="C:nucleus"/>
    <property type="evidence" value="ECO:0007669"/>
    <property type="project" value="UniProtKB-SubCell"/>
</dbReference>
<gene>
    <name evidence="7" type="ORF">PMKS-002557</name>
</gene>
<evidence type="ECO:0000313" key="8">
    <source>
        <dbReference type="Proteomes" id="UP000186136"/>
    </source>
</evidence>
<comment type="caution">
    <text evidence="7">The sequence shown here is derived from an EMBL/GenBank/DDBJ whole genome shotgun (WGS) entry which is preliminary data.</text>
</comment>
<dbReference type="InterPro" id="IPR007023">
    <property type="entry name" value="Ribosom_reg"/>
</dbReference>
<comment type="function">
    <text evidence="5">Involved in ribosomal large subunit assembly.</text>
</comment>
<evidence type="ECO:0000256" key="5">
    <source>
        <dbReference type="RuleBase" id="RU364132"/>
    </source>
</evidence>
<evidence type="ECO:0000256" key="2">
    <source>
        <dbReference type="ARBA" id="ARBA00010077"/>
    </source>
</evidence>
<comment type="similarity">
    <text evidence="2 5">Belongs to the RRS1 family.</text>
</comment>
<keyword evidence="8" id="KW-1185">Reference proteome</keyword>
<evidence type="ECO:0000256" key="6">
    <source>
        <dbReference type="SAM" id="MobiDB-lite"/>
    </source>
</evidence>
<accession>A0A1Q2YHP0</accession>
<keyword evidence="4 5" id="KW-0539">Nucleus</keyword>
<comment type="subcellular location">
    <subcellularLocation>
        <location evidence="1 5">Nucleus</location>
    </subcellularLocation>
</comment>
<sequence>MSTNTEITRKPVTVDKPIEVEYDLGLLCVNDPQPLEHTKLTDATKRETYLKETTRDNVQLLVNQILSLPLQKKDSITLVELPGPIFKLPREKSIPKPREPTRWEKFASKKGIQKKGKQGKLVYDEETKEWVNKWGYKGANKKVDNQWLVEADGGDSASAENSETSLMDPRKLQRDERKKLIQKNLVQQKRNREQ</sequence>
<evidence type="ECO:0000256" key="4">
    <source>
        <dbReference type="ARBA" id="ARBA00023242"/>
    </source>
</evidence>
<evidence type="ECO:0000256" key="1">
    <source>
        <dbReference type="ARBA" id="ARBA00004123"/>
    </source>
</evidence>
<name>A0A1Q2YHP0_9ASCO</name>
<dbReference type="Proteomes" id="UP000186136">
    <property type="component" value="Unassembled WGS sequence"/>
</dbReference>
<evidence type="ECO:0000313" key="7">
    <source>
        <dbReference type="EMBL" id="GAV29078.1"/>
    </source>
</evidence>
<reference evidence="7 8" key="1">
    <citation type="submission" date="2016-08" db="EMBL/GenBank/DDBJ databases">
        <title>Whole genome shotgun sequence of Pichia membranifaciens KS47-1.</title>
        <authorList>
            <person name="Konishi M."/>
            <person name="Ishida M."/>
            <person name="Arakawa T."/>
            <person name="Kato Y."/>
            <person name="Horiuchi J."/>
        </authorList>
    </citation>
    <scope>NUCLEOTIDE SEQUENCE [LARGE SCALE GENOMIC DNA]</scope>
    <source>
        <strain evidence="7 8">KS47-1</strain>
    </source>
</reference>
<dbReference type="EMBL" id="BDGI01000098">
    <property type="protein sequence ID" value="GAV29078.1"/>
    <property type="molecule type" value="Genomic_DNA"/>
</dbReference>
<organism evidence="7 8">
    <name type="scientific">Pichia membranifaciens</name>
    <dbReference type="NCBI Taxonomy" id="4926"/>
    <lineage>
        <taxon>Eukaryota</taxon>
        <taxon>Fungi</taxon>
        <taxon>Dikarya</taxon>
        <taxon>Ascomycota</taxon>
        <taxon>Saccharomycotina</taxon>
        <taxon>Pichiomycetes</taxon>
        <taxon>Pichiales</taxon>
        <taxon>Pichiaceae</taxon>
        <taxon>Pichia</taxon>
    </lineage>
</organism>
<evidence type="ECO:0000256" key="3">
    <source>
        <dbReference type="ARBA" id="ARBA00022517"/>
    </source>
</evidence>
<dbReference type="Pfam" id="PF04939">
    <property type="entry name" value="RRS1"/>
    <property type="match status" value="1"/>
</dbReference>
<proteinExistence type="inferred from homology"/>
<keyword evidence="3 5" id="KW-0690">Ribosome biogenesis</keyword>
<dbReference type="OrthoDB" id="28455at2759"/>
<feature type="region of interest" description="Disordered" evidence="6">
    <location>
        <begin position="152"/>
        <end position="175"/>
    </location>
</feature>
<protein>
    <recommendedName>
        <fullName evidence="5">Ribosome biogenesis regulatory protein</fullName>
    </recommendedName>
</protein>
<dbReference type="GO" id="GO:0042254">
    <property type="term" value="P:ribosome biogenesis"/>
    <property type="evidence" value="ECO:0007669"/>
    <property type="project" value="UniProtKB-KW"/>
</dbReference>